<accession>A0ABX4MC86</accession>
<dbReference type="InterPro" id="IPR050300">
    <property type="entry name" value="GDXG_lipolytic_enzyme"/>
</dbReference>
<reference evidence="3 4" key="1">
    <citation type="submission" date="2017-10" db="EMBL/GenBank/DDBJ databases">
        <title>Draft genome sequence of cellulolytic Actinomyces sp CtC72 isolated from cattle rumen fluid.</title>
        <authorList>
            <person name="Joshi A.J."/>
            <person name="Vasudevan G."/>
            <person name="Lanjekar V.B."/>
            <person name="Hivarkar S."/>
            <person name="Engineer A."/>
            <person name="Pore S.D."/>
            <person name="Dhakephalkar P.K."/>
            <person name="Dagar S."/>
        </authorList>
    </citation>
    <scope>NUCLEOTIDE SEQUENCE [LARGE SCALE GENOMIC DNA]</scope>
    <source>
        <strain evidence="4">CtC72</strain>
    </source>
</reference>
<dbReference type="EMBL" id="MTPX02000041">
    <property type="protein sequence ID" value="PHP52758.1"/>
    <property type="molecule type" value="Genomic_DNA"/>
</dbReference>
<sequence>MRFNSSHAPVVDDGVPEKVGHLTGVHAQRLHLMEGLPPRGPAWGPEENARLARFDAPVEPIDLPAVDRREAFAPGPNGDIRVIVTTPKRLAEPDSAGRRGVIVWMHGGAFLGGSPEMPEGDHTAARLAHATGLPVVNVDYRLATEGRHHPVLHDDVWAAYTWARSGGHGTPTDPGLAFVGGGSAGAALAATVGHHGRDAGCPPAGIFLAYPLVHYPRPPASAELTAALAVLPDAFQDNPDGDDWLMSNMLGPDMLDIEHPEYALAGMTEDFTGYPRTFIENCELDGLRASGERFAQQLADAGVDVEVHTCPGELHAPLNVPGLESGVRMCAHLAAFINDVINHHHA</sequence>
<keyword evidence="4" id="KW-1185">Reference proteome</keyword>
<dbReference type="PANTHER" id="PTHR48081">
    <property type="entry name" value="AB HYDROLASE SUPERFAMILY PROTEIN C4A8.06C"/>
    <property type="match status" value="1"/>
</dbReference>
<dbReference type="InterPro" id="IPR013094">
    <property type="entry name" value="AB_hydrolase_3"/>
</dbReference>
<dbReference type="RefSeq" id="WP_086614037.1">
    <property type="nucleotide sequence ID" value="NZ_MTPX02000041.1"/>
</dbReference>
<keyword evidence="1" id="KW-0378">Hydrolase</keyword>
<organism evidence="3 4">
    <name type="scientific">Actinomyces ruminis</name>
    <dbReference type="NCBI Taxonomy" id="1937003"/>
    <lineage>
        <taxon>Bacteria</taxon>
        <taxon>Bacillati</taxon>
        <taxon>Actinomycetota</taxon>
        <taxon>Actinomycetes</taxon>
        <taxon>Actinomycetales</taxon>
        <taxon>Actinomycetaceae</taxon>
        <taxon>Actinomyces</taxon>
    </lineage>
</organism>
<proteinExistence type="predicted"/>
<evidence type="ECO:0000256" key="1">
    <source>
        <dbReference type="ARBA" id="ARBA00022801"/>
    </source>
</evidence>
<dbReference type="Proteomes" id="UP000194577">
    <property type="component" value="Unassembled WGS sequence"/>
</dbReference>
<evidence type="ECO:0000259" key="2">
    <source>
        <dbReference type="Pfam" id="PF07859"/>
    </source>
</evidence>
<dbReference type="InterPro" id="IPR029058">
    <property type="entry name" value="AB_hydrolase_fold"/>
</dbReference>
<dbReference type="Pfam" id="PF07859">
    <property type="entry name" value="Abhydrolase_3"/>
    <property type="match status" value="1"/>
</dbReference>
<evidence type="ECO:0000313" key="4">
    <source>
        <dbReference type="Proteomes" id="UP000194577"/>
    </source>
</evidence>
<protein>
    <submittedName>
        <fullName evidence="3">Acetylesterase</fullName>
    </submittedName>
</protein>
<dbReference type="SUPFAM" id="SSF53474">
    <property type="entry name" value="alpha/beta-Hydrolases"/>
    <property type="match status" value="1"/>
</dbReference>
<name>A0ABX4MC86_9ACTO</name>
<evidence type="ECO:0000313" key="3">
    <source>
        <dbReference type="EMBL" id="PHP52758.1"/>
    </source>
</evidence>
<dbReference type="Gene3D" id="3.40.50.1820">
    <property type="entry name" value="alpha/beta hydrolase"/>
    <property type="match status" value="1"/>
</dbReference>
<gene>
    <name evidence="3" type="ORF">BW737_007905</name>
</gene>
<comment type="caution">
    <text evidence="3">The sequence shown here is derived from an EMBL/GenBank/DDBJ whole genome shotgun (WGS) entry which is preliminary data.</text>
</comment>
<feature type="domain" description="Alpha/beta hydrolase fold-3" evidence="2">
    <location>
        <begin position="102"/>
        <end position="316"/>
    </location>
</feature>